<dbReference type="OrthoDB" id="2687452at2759"/>
<dbReference type="Gene3D" id="3.30.160.60">
    <property type="entry name" value="Classic Zinc Finger"/>
    <property type="match status" value="1"/>
</dbReference>
<evidence type="ECO:0000256" key="3">
    <source>
        <dbReference type="ARBA" id="ARBA00022771"/>
    </source>
</evidence>
<dbReference type="AlphaFoldDB" id="A0A6H0Y658"/>
<comment type="subcellular location">
    <subcellularLocation>
        <location evidence="1">Nucleus</location>
    </subcellularLocation>
</comment>
<keyword evidence="7" id="KW-0539">Nucleus</keyword>
<organism evidence="10 11">
    <name type="scientific">Peltaster fructicola</name>
    <dbReference type="NCBI Taxonomy" id="286661"/>
    <lineage>
        <taxon>Eukaryota</taxon>
        <taxon>Fungi</taxon>
        <taxon>Dikarya</taxon>
        <taxon>Ascomycota</taxon>
        <taxon>Pezizomycotina</taxon>
        <taxon>Dothideomycetes</taxon>
        <taxon>Dothideomycetes incertae sedis</taxon>
        <taxon>Peltaster</taxon>
    </lineage>
</organism>
<evidence type="ECO:0000256" key="7">
    <source>
        <dbReference type="ARBA" id="ARBA00023242"/>
    </source>
</evidence>
<evidence type="ECO:0000256" key="6">
    <source>
        <dbReference type="ARBA" id="ARBA00023163"/>
    </source>
</evidence>
<dbReference type="EMBL" id="CP051143">
    <property type="protein sequence ID" value="QIX02338.1"/>
    <property type="molecule type" value="Genomic_DNA"/>
</dbReference>
<keyword evidence="4" id="KW-0862">Zinc</keyword>
<keyword evidence="5" id="KW-0805">Transcription regulation</keyword>
<dbReference type="Proteomes" id="UP000503462">
    <property type="component" value="Chromosome 5"/>
</dbReference>
<evidence type="ECO:0000313" key="11">
    <source>
        <dbReference type="Proteomes" id="UP000503462"/>
    </source>
</evidence>
<dbReference type="PROSITE" id="PS00028">
    <property type="entry name" value="ZINC_FINGER_C2H2_1"/>
    <property type="match status" value="1"/>
</dbReference>
<dbReference type="SMART" id="SM00355">
    <property type="entry name" value="ZnF_C2H2"/>
    <property type="match status" value="2"/>
</dbReference>
<keyword evidence="2" id="KW-0479">Metal-binding</keyword>
<accession>A0A6H0Y658</accession>
<dbReference type="InterPro" id="IPR051061">
    <property type="entry name" value="Zinc_finger_trans_reg"/>
</dbReference>
<gene>
    <name evidence="10" type="ORF">AMS68_007855</name>
</gene>
<feature type="domain" description="C2H2-type" evidence="9">
    <location>
        <begin position="168"/>
        <end position="197"/>
    </location>
</feature>
<evidence type="ECO:0000256" key="5">
    <source>
        <dbReference type="ARBA" id="ARBA00023015"/>
    </source>
</evidence>
<dbReference type="PANTHER" id="PTHR46179:SF13">
    <property type="entry name" value="C2H2-TYPE DOMAIN-CONTAINING PROTEIN"/>
    <property type="match status" value="1"/>
</dbReference>
<dbReference type="PROSITE" id="PS50157">
    <property type="entry name" value="ZINC_FINGER_C2H2_2"/>
    <property type="match status" value="1"/>
</dbReference>
<proteinExistence type="predicted"/>
<evidence type="ECO:0000313" key="10">
    <source>
        <dbReference type="EMBL" id="QIX02338.1"/>
    </source>
</evidence>
<keyword evidence="3 8" id="KW-0863">Zinc-finger</keyword>
<protein>
    <recommendedName>
        <fullName evidence="9">C2H2-type domain-containing protein</fullName>
    </recommendedName>
</protein>
<keyword evidence="11" id="KW-1185">Reference proteome</keyword>
<evidence type="ECO:0000256" key="8">
    <source>
        <dbReference type="PROSITE-ProRule" id="PRU00042"/>
    </source>
</evidence>
<reference evidence="10 11" key="1">
    <citation type="journal article" date="2016" name="Sci. Rep.">
        <title>Peltaster fructicola genome reveals evolution from an invasive phytopathogen to an ectophytic parasite.</title>
        <authorList>
            <person name="Xu C."/>
            <person name="Chen H."/>
            <person name="Gleason M.L."/>
            <person name="Xu J.R."/>
            <person name="Liu H."/>
            <person name="Zhang R."/>
            <person name="Sun G."/>
        </authorList>
    </citation>
    <scope>NUCLEOTIDE SEQUENCE [LARGE SCALE GENOMIC DNA]</scope>
    <source>
        <strain evidence="10 11">LNHT1506</strain>
    </source>
</reference>
<evidence type="ECO:0000256" key="2">
    <source>
        <dbReference type="ARBA" id="ARBA00022723"/>
    </source>
</evidence>
<evidence type="ECO:0000259" key="9">
    <source>
        <dbReference type="PROSITE" id="PS50157"/>
    </source>
</evidence>
<evidence type="ECO:0000256" key="4">
    <source>
        <dbReference type="ARBA" id="ARBA00022833"/>
    </source>
</evidence>
<dbReference type="PANTHER" id="PTHR46179">
    <property type="entry name" value="ZINC FINGER PROTEIN"/>
    <property type="match status" value="1"/>
</dbReference>
<dbReference type="GO" id="GO:0005634">
    <property type="term" value="C:nucleus"/>
    <property type="evidence" value="ECO:0007669"/>
    <property type="project" value="UniProtKB-SubCell"/>
</dbReference>
<name>A0A6H0Y658_9PEZI</name>
<evidence type="ECO:0000256" key="1">
    <source>
        <dbReference type="ARBA" id="ARBA00004123"/>
    </source>
</evidence>
<sequence>MSSFASQEQFIELLQSREHSDIPWYDVCIQYLDLTPVSQPQYDEPRSSIDGVRLPPESLDLSLISPKGTHDYIDTTTAHLQDCVVIPNVSLSDLFKAPQCSYDPIITIDTPSSLESGDCEFNQYFAPQQQCVGKSNEVNPSTIAPSGADWSLPAQSREHGKSMETLPFRCTFRDCNARLARPDTLRRHLSMHQRQPKHECAYCKQDGMARKFRRKEHLQQHVQRLHKVKSDGFRWSLPSGSTDDETLEELMKRIVPLSTGAKRMLLKCLAEKTGWERYVMVAGS</sequence>
<dbReference type="GO" id="GO:0006357">
    <property type="term" value="P:regulation of transcription by RNA polymerase II"/>
    <property type="evidence" value="ECO:0007669"/>
    <property type="project" value="TreeGrafter"/>
</dbReference>
<dbReference type="GO" id="GO:0008270">
    <property type="term" value="F:zinc ion binding"/>
    <property type="evidence" value="ECO:0007669"/>
    <property type="project" value="UniProtKB-KW"/>
</dbReference>
<dbReference type="InterPro" id="IPR013087">
    <property type="entry name" value="Znf_C2H2_type"/>
</dbReference>
<keyword evidence="6" id="KW-0804">Transcription</keyword>